<keyword evidence="6" id="KW-0456">Lyase</keyword>
<dbReference type="CDD" id="cd02440">
    <property type="entry name" value="AdoMet_MTases"/>
    <property type="match status" value="1"/>
</dbReference>
<evidence type="ECO:0000259" key="5">
    <source>
        <dbReference type="Pfam" id="PF13649"/>
    </source>
</evidence>
<reference evidence="7" key="1">
    <citation type="submission" date="2015-07" db="EMBL/GenBank/DDBJ databases">
        <title>Draft Genome Sequence of Oceanobacillus picturae Heshi-B3 that Was Isolated from Fermented Rice Bran with Aging Salted Mackerel, Which Was Named Heshiko as Traditional Fermented Seafood in Japan.</title>
        <authorList>
            <person name="Akuzawa S."/>
            <person name="Nakagawa J."/>
            <person name="Kanekatsu T."/>
            <person name="Kanesaki Y."/>
            <person name="Suzuki T."/>
        </authorList>
    </citation>
    <scope>NUCLEOTIDE SEQUENCE [LARGE SCALE GENOMIC DNA]</scope>
    <source>
        <strain evidence="7">Heshi-B3</strain>
    </source>
</reference>
<dbReference type="PANTHER" id="PTHR43861">
    <property type="entry name" value="TRANS-ACONITATE 2-METHYLTRANSFERASE-RELATED"/>
    <property type="match status" value="1"/>
</dbReference>
<gene>
    <name evidence="6" type="ORF">OPHB3_3442</name>
</gene>
<keyword evidence="2 4" id="KW-0808">Transferase</keyword>
<evidence type="ECO:0000313" key="6">
    <source>
        <dbReference type="EMBL" id="GAQ19473.1"/>
    </source>
</evidence>
<dbReference type="EMBL" id="BBXV01000047">
    <property type="protein sequence ID" value="GAQ19473.1"/>
    <property type="molecule type" value="Genomic_DNA"/>
</dbReference>
<reference evidence="6 7" key="2">
    <citation type="journal article" date="2016" name="Genome Announc.">
        <title>Draft Genome Sequence of Oceanobacillus picturae Heshi-B3, Isolated from Fermented Rice Bran in a Traditional Japanese Seafood Dish.</title>
        <authorList>
            <person name="Akuzawa S."/>
            <person name="Nagaoka J."/>
            <person name="Kanekatsu M."/>
            <person name="Kanesaki Y."/>
            <person name="Suzuki T."/>
        </authorList>
    </citation>
    <scope>NUCLEOTIDE SEQUENCE [LARGE SCALE GENOMIC DNA]</scope>
    <source>
        <strain evidence="6 7">Heshi-B3</strain>
    </source>
</reference>
<keyword evidence="1 4" id="KW-0489">Methyltransferase</keyword>
<organism evidence="6 7">
    <name type="scientific">Oceanobacillus picturae</name>
    <dbReference type="NCBI Taxonomy" id="171693"/>
    <lineage>
        <taxon>Bacteria</taxon>
        <taxon>Bacillati</taxon>
        <taxon>Bacillota</taxon>
        <taxon>Bacilli</taxon>
        <taxon>Bacillales</taxon>
        <taxon>Bacillaceae</taxon>
        <taxon>Oceanobacillus</taxon>
    </lineage>
</organism>
<dbReference type="InterPro" id="IPR041698">
    <property type="entry name" value="Methyltransf_25"/>
</dbReference>
<comment type="function">
    <text evidence="4">Could be a S-adenosyl-L-methionine-dependent methyltransferase.</text>
</comment>
<dbReference type="AlphaFoldDB" id="A0A0U9HDX7"/>
<accession>A0A0U9HDX7</accession>
<dbReference type="Gene3D" id="3.40.50.150">
    <property type="entry name" value="Vaccinia Virus protein VP39"/>
    <property type="match status" value="1"/>
</dbReference>
<proteinExistence type="inferred from homology"/>
<evidence type="ECO:0000256" key="3">
    <source>
        <dbReference type="ARBA" id="ARBA00022691"/>
    </source>
</evidence>
<evidence type="ECO:0000313" key="7">
    <source>
        <dbReference type="Proteomes" id="UP000052946"/>
    </source>
</evidence>
<dbReference type="Proteomes" id="UP000052946">
    <property type="component" value="Unassembled WGS sequence"/>
</dbReference>
<feature type="binding site" evidence="4">
    <location>
        <position position="53"/>
    </location>
    <ligand>
        <name>S-adenosyl-L-methionine</name>
        <dbReference type="ChEBI" id="CHEBI:59789"/>
    </ligand>
</feature>
<sequence>MGREFLDIFTDWADTYDDSVAGDDPQYAAVFANYNDILTEVVRHASGTVVEFGVGTGNLAAKLLEKGSEVVGVEPSNEMRSIAAAKLPELTVQEGDFLDYPSLPADVETIVSTYAFHHLTDEEKDLAIKQFSGLLPTEGKIIFGDTIFQSEAHKQKAIDDARKKGFTDLAEDLEREYYTTIPVIQTIFNTHKFDVTFKQMNDFVWLIKAERMK</sequence>
<dbReference type="Pfam" id="PF13649">
    <property type="entry name" value="Methyltransf_25"/>
    <property type="match status" value="1"/>
</dbReference>
<evidence type="ECO:0000256" key="2">
    <source>
        <dbReference type="ARBA" id="ARBA00022679"/>
    </source>
</evidence>
<dbReference type="EC" id="2.1.1.-" evidence="4"/>
<keyword evidence="3 4" id="KW-0949">S-adenosyl-L-methionine</keyword>
<dbReference type="RefSeq" id="WP_058951096.1">
    <property type="nucleotide sequence ID" value="NZ_BBXV01000047.1"/>
</dbReference>
<dbReference type="InterPro" id="IPR023553">
    <property type="entry name" value="Uncharacterised_MeTfrase_YrrT"/>
</dbReference>
<dbReference type="GO" id="GO:0008757">
    <property type="term" value="F:S-adenosylmethionine-dependent methyltransferase activity"/>
    <property type="evidence" value="ECO:0007669"/>
    <property type="project" value="UniProtKB-UniRule"/>
</dbReference>
<dbReference type="OrthoDB" id="465705at2"/>
<comment type="caution">
    <text evidence="6">The sequence shown here is derived from an EMBL/GenBank/DDBJ whole genome shotgun (WGS) entry which is preliminary data.</text>
</comment>
<feature type="domain" description="Methyltransferase" evidence="5">
    <location>
        <begin position="49"/>
        <end position="139"/>
    </location>
</feature>
<comment type="similarity">
    <text evidence="4">Belongs to the methyltransferase superfamily. YrrT family.</text>
</comment>
<evidence type="ECO:0000256" key="1">
    <source>
        <dbReference type="ARBA" id="ARBA00022603"/>
    </source>
</evidence>
<dbReference type="GO" id="GO:0032259">
    <property type="term" value="P:methylation"/>
    <property type="evidence" value="ECO:0007669"/>
    <property type="project" value="UniProtKB-KW"/>
</dbReference>
<dbReference type="HAMAP" id="MF_02100">
    <property type="entry name" value="Methyltr_YrrT"/>
    <property type="match status" value="1"/>
</dbReference>
<dbReference type="GO" id="GO:0016829">
    <property type="term" value="F:lyase activity"/>
    <property type="evidence" value="ECO:0007669"/>
    <property type="project" value="UniProtKB-KW"/>
</dbReference>
<dbReference type="InterPro" id="IPR029063">
    <property type="entry name" value="SAM-dependent_MTases_sf"/>
</dbReference>
<feature type="binding site" evidence="4">
    <location>
        <position position="96"/>
    </location>
    <ligand>
        <name>S-adenosyl-L-methionine</name>
        <dbReference type="ChEBI" id="CHEBI:59789"/>
    </ligand>
</feature>
<evidence type="ECO:0000256" key="4">
    <source>
        <dbReference type="HAMAP-Rule" id="MF_02100"/>
    </source>
</evidence>
<name>A0A0U9HDX7_9BACI</name>
<protein>
    <recommendedName>
        <fullName evidence="4">Uncharacterized methyltransferase OPHB3_3442</fullName>
        <ecNumber evidence="4">2.1.1.-</ecNumber>
    </recommendedName>
</protein>
<dbReference type="SUPFAM" id="SSF53335">
    <property type="entry name" value="S-adenosyl-L-methionine-dependent methyltransferases"/>
    <property type="match status" value="1"/>
</dbReference>
<feature type="binding site" evidence="4">
    <location>
        <position position="74"/>
    </location>
    <ligand>
        <name>S-adenosyl-L-methionine</name>
        <dbReference type="ChEBI" id="CHEBI:59789"/>
    </ligand>
</feature>